<dbReference type="InterPro" id="IPR050371">
    <property type="entry name" value="Fungal_virulence_M36"/>
</dbReference>
<dbReference type="PRINTS" id="PR00999">
    <property type="entry name" value="FUNGALYSIN"/>
</dbReference>
<evidence type="ECO:0000256" key="12">
    <source>
        <dbReference type="PIRSR" id="PIRSR601842-2"/>
    </source>
</evidence>
<dbReference type="InterPro" id="IPR011096">
    <property type="entry name" value="FTP_domain"/>
</dbReference>
<feature type="domain" description="FTP" evidence="14">
    <location>
        <begin position="83"/>
        <end position="133"/>
    </location>
</feature>
<feature type="chain" id="PRO_5015021788" description="Extracellular metalloproteinase" evidence="13">
    <location>
        <begin position="18"/>
        <end position="634"/>
    </location>
</feature>
<dbReference type="PANTHER" id="PTHR33478">
    <property type="entry name" value="EXTRACELLULAR METALLOPROTEINASE MEP"/>
    <property type="match status" value="1"/>
</dbReference>
<evidence type="ECO:0000256" key="3">
    <source>
        <dbReference type="ARBA" id="ARBA00022525"/>
    </source>
</evidence>
<evidence type="ECO:0000256" key="9">
    <source>
        <dbReference type="ARBA" id="ARBA00023049"/>
    </source>
</evidence>
<sequence length="634" mass="68109">MRGVLLASLLAAPFVHGHPHEVRAPLARRTIDINAFRPPLKAAYTDSKSTPADVKTQSRVVSTSGIDYVDTATQLVQKTVPGATFRVVGDHYVGDNGVAHINFKQTANGLDIDNADFNVNVKNGKVFSFGNSFYTGLIPSPAPIEKRGLGHPVDALKGASEVLQLPVTANAATAEPLAGKEIYTIKGASGVEKDPEARLVYFQQADGSLRLTWRVETDISDLDNWLLTYIDAQTLKDVVSVVDYSADASFQVYPWGINDPTEGSRQVLTNPWDTTASEFGWLSTGTTTYTTTRGNNGIAQNNPSGGTAYLNNYRPTNAQSIFQYPYSTTTGTPATYVDAAITQLFYTANTYHDLLHTLGFNEKAGNFETNNNGQGGVGNDAVILNVQDGSGTNNANFATPPDGQVPRMRMYIWTAPNPDRDCAFEAGVVIHEYTHGLSNRLTGGPANTNCLSALESGGMGEGWGDFMATAIRLKAGDTRAKNYPMGEWVNNGAGIRAYPYSTSLTTNPLTYTSANALNEVHNIGTIWATMLYEVLWNLIDKYGKNDAPKPTFKNGVPTDGKYLAMKLVIDGMALQPCSPNFVQARDAILDADTALTGGANQCEIWKGFAKRGLGSGAKYGTTRTASTVVPSGVC</sequence>
<evidence type="ECO:0000313" key="16">
    <source>
        <dbReference type="Proteomes" id="UP000243723"/>
    </source>
</evidence>
<dbReference type="Proteomes" id="UP000243723">
    <property type="component" value="Unassembled WGS sequence"/>
</dbReference>
<evidence type="ECO:0000256" key="4">
    <source>
        <dbReference type="ARBA" id="ARBA00022670"/>
    </source>
</evidence>
<evidence type="ECO:0000256" key="2">
    <source>
        <dbReference type="ARBA" id="ARBA00006006"/>
    </source>
</evidence>
<dbReference type="InterPro" id="IPR001842">
    <property type="entry name" value="Peptidase_M36"/>
</dbReference>
<organism evidence="15 16">
    <name type="scientific">Elsinoe australis</name>
    <dbReference type="NCBI Taxonomy" id="40998"/>
    <lineage>
        <taxon>Eukaryota</taxon>
        <taxon>Fungi</taxon>
        <taxon>Dikarya</taxon>
        <taxon>Ascomycota</taxon>
        <taxon>Pezizomycotina</taxon>
        <taxon>Dothideomycetes</taxon>
        <taxon>Dothideomycetidae</taxon>
        <taxon>Myriangiales</taxon>
        <taxon>Elsinoaceae</taxon>
        <taxon>Elsinoe</taxon>
    </lineage>
</organism>
<dbReference type="OrthoDB" id="3227768at2759"/>
<keyword evidence="8 12" id="KW-0862">Zinc</keyword>
<dbReference type="GO" id="GO:0008270">
    <property type="term" value="F:zinc ion binding"/>
    <property type="evidence" value="ECO:0007669"/>
    <property type="project" value="InterPro"/>
</dbReference>
<dbReference type="GO" id="GO:0004222">
    <property type="term" value="F:metalloendopeptidase activity"/>
    <property type="evidence" value="ECO:0007669"/>
    <property type="project" value="InterPro"/>
</dbReference>
<dbReference type="AlphaFoldDB" id="A0A2P8A8A4"/>
<keyword evidence="4 13" id="KW-0645">Protease</keyword>
<comment type="subcellular location">
    <subcellularLocation>
        <location evidence="1 13">Secreted</location>
    </subcellularLocation>
</comment>
<dbReference type="Gene3D" id="1.10.390.10">
    <property type="entry name" value="Neutral Protease Domain 2"/>
    <property type="match status" value="1"/>
</dbReference>
<dbReference type="Pfam" id="PF02128">
    <property type="entry name" value="Peptidase_M36"/>
    <property type="match status" value="1"/>
</dbReference>
<dbReference type="InterPro" id="IPR027268">
    <property type="entry name" value="Peptidase_M4/M1_CTD_sf"/>
</dbReference>
<proteinExistence type="inferred from homology"/>
<dbReference type="EC" id="3.4.24.-" evidence="13"/>
<dbReference type="SUPFAM" id="SSF55486">
    <property type="entry name" value="Metalloproteases ('zincins'), catalytic domain"/>
    <property type="match status" value="1"/>
</dbReference>
<comment type="caution">
    <text evidence="15">The sequence shown here is derived from an EMBL/GenBank/DDBJ whole genome shotgun (WGS) entry which is preliminary data.</text>
</comment>
<keyword evidence="5 12" id="KW-0479">Metal-binding</keyword>
<evidence type="ECO:0000259" key="14">
    <source>
        <dbReference type="Pfam" id="PF07504"/>
    </source>
</evidence>
<evidence type="ECO:0000313" key="15">
    <source>
        <dbReference type="EMBL" id="PSK56693.1"/>
    </source>
</evidence>
<protein>
    <recommendedName>
        <fullName evidence="13">Extracellular metalloproteinase</fullName>
        <ecNumber evidence="13">3.4.24.-</ecNumber>
    </recommendedName>
    <alternativeName>
        <fullName evidence="13">Fungalysin</fullName>
    </alternativeName>
</protein>
<reference evidence="15 16" key="1">
    <citation type="submission" date="2017-05" db="EMBL/GenBank/DDBJ databases">
        <title>Draft genome sequence of Elsinoe australis.</title>
        <authorList>
            <person name="Cheng Q."/>
        </authorList>
    </citation>
    <scope>NUCLEOTIDE SEQUENCE [LARGE SCALE GENOMIC DNA]</scope>
    <source>
        <strain evidence="15 16">NL1</strain>
    </source>
</reference>
<evidence type="ECO:0000256" key="11">
    <source>
        <dbReference type="PIRSR" id="PIRSR601842-1"/>
    </source>
</evidence>
<evidence type="ECO:0000256" key="1">
    <source>
        <dbReference type="ARBA" id="ARBA00004613"/>
    </source>
</evidence>
<keyword evidence="6 13" id="KW-0732">Signal</keyword>
<feature type="binding site" evidence="12">
    <location>
        <position position="247"/>
    </location>
    <ligand>
        <name>Zn(2+)</name>
        <dbReference type="ChEBI" id="CHEBI:29105"/>
        <note>catalytic</note>
    </ligand>
</feature>
<name>A0A2P8A8A4_9PEZI</name>
<feature type="binding site" evidence="12">
    <location>
        <position position="461"/>
    </location>
    <ligand>
        <name>Zn(2+)</name>
        <dbReference type="ChEBI" id="CHEBI:29105"/>
        <note>catalytic</note>
    </ligand>
</feature>
<dbReference type="Gene3D" id="3.10.170.10">
    <property type="match status" value="1"/>
</dbReference>
<dbReference type="GO" id="GO:0006508">
    <property type="term" value="P:proteolysis"/>
    <property type="evidence" value="ECO:0007669"/>
    <property type="project" value="UniProtKB-KW"/>
</dbReference>
<gene>
    <name evidence="15" type="ORF">B9Z65_6317</name>
</gene>
<feature type="binding site" evidence="12">
    <location>
        <position position="431"/>
    </location>
    <ligand>
        <name>Zn(2+)</name>
        <dbReference type="ChEBI" id="CHEBI:29105"/>
        <note>catalytic</note>
    </ligand>
</feature>
<dbReference type="GO" id="GO:0005576">
    <property type="term" value="C:extracellular region"/>
    <property type="evidence" value="ECO:0007669"/>
    <property type="project" value="UniProtKB-SubCell"/>
</dbReference>
<evidence type="ECO:0000256" key="8">
    <source>
        <dbReference type="ARBA" id="ARBA00022833"/>
    </source>
</evidence>
<dbReference type="EMBL" id="NHZQ01000060">
    <property type="protein sequence ID" value="PSK56693.1"/>
    <property type="molecule type" value="Genomic_DNA"/>
</dbReference>
<keyword evidence="7 13" id="KW-0378">Hydrolase</keyword>
<feature type="binding site" evidence="12">
    <location>
        <position position="435"/>
    </location>
    <ligand>
        <name>Zn(2+)</name>
        <dbReference type="ChEBI" id="CHEBI:29105"/>
        <note>catalytic</note>
    </ligand>
</feature>
<keyword evidence="3 13" id="KW-0964">Secreted</keyword>
<dbReference type="Pfam" id="PF07504">
    <property type="entry name" value="FTP"/>
    <property type="match status" value="1"/>
</dbReference>
<evidence type="ECO:0000256" key="7">
    <source>
        <dbReference type="ARBA" id="ARBA00022801"/>
    </source>
</evidence>
<feature type="active site" evidence="11">
    <location>
        <position position="432"/>
    </location>
</feature>
<feature type="signal peptide" evidence="13">
    <location>
        <begin position="1"/>
        <end position="17"/>
    </location>
</feature>
<dbReference type="PANTHER" id="PTHR33478:SF1">
    <property type="entry name" value="EXTRACELLULAR METALLOPROTEINASE MEP"/>
    <property type="match status" value="1"/>
</dbReference>
<keyword evidence="10 13" id="KW-0865">Zymogen</keyword>
<evidence type="ECO:0000256" key="13">
    <source>
        <dbReference type="RuleBase" id="RU364017"/>
    </source>
</evidence>
<accession>A0A2P8A8A4</accession>
<evidence type="ECO:0000256" key="6">
    <source>
        <dbReference type="ARBA" id="ARBA00022729"/>
    </source>
</evidence>
<evidence type="ECO:0000256" key="5">
    <source>
        <dbReference type="ARBA" id="ARBA00022723"/>
    </source>
</evidence>
<keyword evidence="16" id="KW-1185">Reference proteome</keyword>
<dbReference type="CDD" id="cd09596">
    <property type="entry name" value="M36"/>
    <property type="match status" value="1"/>
</dbReference>
<evidence type="ECO:0000256" key="10">
    <source>
        <dbReference type="ARBA" id="ARBA00023145"/>
    </source>
</evidence>
<comment type="similarity">
    <text evidence="2 13">Belongs to the peptidase M36 family.</text>
</comment>
<keyword evidence="9 13" id="KW-0482">Metalloprotease</keyword>
<comment type="cofactor">
    <cofactor evidence="12">
        <name>Zn(2+)</name>
        <dbReference type="ChEBI" id="CHEBI:29105"/>
    </cofactor>
    <text evidence="12">Binds 1 zinc ion per subunit.</text>
</comment>